<protein>
    <submittedName>
        <fullName evidence="1">Uncharacterized protein</fullName>
    </submittedName>
</protein>
<name>A0A7W0HUQ8_9ACTN</name>
<reference evidence="1 2" key="1">
    <citation type="submission" date="2020-07" db="EMBL/GenBank/DDBJ databases">
        <title>Genomic Encyclopedia of Type Strains, Phase IV (KMG-IV): sequencing the most valuable type-strain genomes for metagenomic binning, comparative biology and taxonomic classification.</title>
        <authorList>
            <person name="Goeker M."/>
        </authorList>
    </citation>
    <scope>NUCLEOTIDE SEQUENCE [LARGE SCALE GENOMIC DNA]</scope>
    <source>
        <strain evidence="1 2">DSM 45533</strain>
    </source>
</reference>
<keyword evidence="2" id="KW-1185">Reference proteome</keyword>
<comment type="caution">
    <text evidence="1">The sequence shown here is derived from an EMBL/GenBank/DDBJ whole genome shotgun (WGS) entry which is preliminary data.</text>
</comment>
<evidence type="ECO:0000313" key="1">
    <source>
        <dbReference type="EMBL" id="MBA2896423.1"/>
    </source>
</evidence>
<dbReference type="EMBL" id="JACDUR010000008">
    <property type="protein sequence ID" value="MBA2896423.1"/>
    <property type="molecule type" value="Genomic_DNA"/>
</dbReference>
<dbReference type="AlphaFoldDB" id="A0A7W0HUQ8"/>
<accession>A0A7W0HUQ8</accession>
<proteinExistence type="predicted"/>
<gene>
    <name evidence="1" type="ORF">HNR30_007814</name>
</gene>
<organism evidence="1 2">
    <name type="scientific">Nonomuraea soli</name>
    <dbReference type="NCBI Taxonomy" id="1032476"/>
    <lineage>
        <taxon>Bacteria</taxon>
        <taxon>Bacillati</taxon>
        <taxon>Actinomycetota</taxon>
        <taxon>Actinomycetes</taxon>
        <taxon>Streptosporangiales</taxon>
        <taxon>Streptosporangiaceae</taxon>
        <taxon>Nonomuraea</taxon>
    </lineage>
</organism>
<sequence length="67" mass="7011">MLACVLASLGREQQRLVVDSAHAPVITLVGTTLPTSPRLVAPLRVRHLAPPHLGTIPARGTAELSAI</sequence>
<dbReference type="Proteomes" id="UP000530928">
    <property type="component" value="Unassembled WGS sequence"/>
</dbReference>
<evidence type="ECO:0000313" key="2">
    <source>
        <dbReference type="Proteomes" id="UP000530928"/>
    </source>
</evidence>